<accession>A0ABN7ADV7</accession>
<name>A0ABN7ADV7_9HEMI</name>
<gene>
    <name evidence="1" type="ORF">NTJ_03279</name>
</gene>
<evidence type="ECO:0000313" key="2">
    <source>
        <dbReference type="Proteomes" id="UP001307889"/>
    </source>
</evidence>
<keyword evidence="2" id="KW-1185">Reference proteome</keyword>
<proteinExistence type="predicted"/>
<dbReference type="Proteomes" id="UP001307889">
    <property type="component" value="Chromosome 2"/>
</dbReference>
<reference evidence="1 2" key="1">
    <citation type="submission" date="2023-09" db="EMBL/GenBank/DDBJ databases">
        <title>Nesidiocoris tenuis whole genome shotgun sequence.</title>
        <authorList>
            <person name="Shibata T."/>
            <person name="Shimoda M."/>
            <person name="Kobayashi T."/>
            <person name="Uehara T."/>
        </authorList>
    </citation>
    <scope>NUCLEOTIDE SEQUENCE [LARGE SCALE GENOMIC DNA]</scope>
    <source>
        <strain evidence="1 2">Japan</strain>
    </source>
</reference>
<protein>
    <submittedName>
        <fullName evidence="1">Uncharacterized protein</fullName>
    </submittedName>
</protein>
<evidence type="ECO:0000313" key="1">
    <source>
        <dbReference type="EMBL" id="BES90471.1"/>
    </source>
</evidence>
<sequence length="159" mass="17710">MLYAQSHRALSHSGKVAKWGLEQRFPTHPLFLDESPIYYTQPPNFASTGVAHRAKKFPKLDGDRFSIALAGQMSYDPRPRNASFVLAEATLHLTRASLSPHQSIIGPRSGKGSLSAEQVQISLLCCLSPLLRSLPHPIYFITNLRIMNTCLHHQCEFTG</sequence>
<organism evidence="1 2">
    <name type="scientific">Nesidiocoris tenuis</name>
    <dbReference type="NCBI Taxonomy" id="355587"/>
    <lineage>
        <taxon>Eukaryota</taxon>
        <taxon>Metazoa</taxon>
        <taxon>Ecdysozoa</taxon>
        <taxon>Arthropoda</taxon>
        <taxon>Hexapoda</taxon>
        <taxon>Insecta</taxon>
        <taxon>Pterygota</taxon>
        <taxon>Neoptera</taxon>
        <taxon>Paraneoptera</taxon>
        <taxon>Hemiptera</taxon>
        <taxon>Heteroptera</taxon>
        <taxon>Panheteroptera</taxon>
        <taxon>Cimicomorpha</taxon>
        <taxon>Miridae</taxon>
        <taxon>Dicyphina</taxon>
        <taxon>Nesidiocoris</taxon>
    </lineage>
</organism>
<dbReference type="EMBL" id="AP028910">
    <property type="protein sequence ID" value="BES90471.1"/>
    <property type="molecule type" value="Genomic_DNA"/>
</dbReference>